<dbReference type="AlphaFoldDB" id="A0AA47MTW5"/>
<evidence type="ECO:0000313" key="1">
    <source>
        <dbReference type="EMBL" id="KAK0146502.1"/>
    </source>
</evidence>
<comment type="caution">
    <text evidence="1">The sequence shown here is derived from an EMBL/GenBank/DDBJ whole genome shotgun (WGS) entry which is preliminary data.</text>
</comment>
<proteinExistence type="predicted"/>
<gene>
    <name evidence="1" type="ORF">N1851_014165</name>
</gene>
<dbReference type="EMBL" id="JAOPHQ010002570">
    <property type="protein sequence ID" value="KAK0146502.1"/>
    <property type="molecule type" value="Genomic_DNA"/>
</dbReference>
<organism evidence="1 2">
    <name type="scientific">Merluccius polli</name>
    <name type="common">Benguela hake</name>
    <name type="synonym">Merluccius cadenati</name>
    <dbReference type="NCBI Taxonomy" id="89951"/>
    <lineage>
        <taxon>Eukaryota</taxon>
        <taxon>Metazoa</taxon>
        <taxon>Chordata</taxon>
        <taxon>Craniata</taxon>
        <taxon>Vertebrata</taxon>
        <taxon>Euteleostomi</taxon>
        <taxon>Actinopterygii</taxon>
        <taxon>Neopterygii</taxon>
        <taxon>Teleostei</taxon>
        <taxon>Neoteleostei</taxon>
        <taxon>Acanthomorphata</taxon>
        <taxon>Zeiogadaria</taxon>
        <taxon>Gadariae</taxon>
        <taxon>Gadiformes</taxon>
        <taxon>Gadoidei</taxon>
        <taxon>Merlucciidae</taxon>
        <taxon>Merluccius</taxon>
    </lineage>
</organism>
<keyword evidence="2" id="KW-1185">Reference proteome</keyword>
<name>A0AA47MTW5_MERPO</name>
<evidence type="ECO:0000313" key="2">
    <source>
        <dbReference type="Proteomes" id="UP001174136"/>
    </source>
</evidence>
<reference evidence="1" key="1">
    <citation type="journal article" date="2023" name="Front. Mar. Sci.">
        <title>A new Merluccius polli reference genome to investigate the effects of global change in West African waters.</title>
        <authorList>
            <person name="Mateo J.L."/>
            <person name="Blanco-Fernandez C."/>
            <person name="Garcia-Vazquez E."/>
            <person name="Machado-Schiaffino G."/>
        </authorList>
    </citation>
    <scope>NUCLEOTIDE SEQUENCE</scope>
    <source>
        <strain evidence="1">C29</strain>
        <tissue evidence="1">Fin</tissue>
    </source>
</reference>
<accession>A0AA47MTW5</accession>
<sequence>MSSDSNPAFQRLFFKSLQVCLGELFQARLGELSSGQEAVLGAWFPRQGDLLTTSLLDRLHRPSRGVLSQHVRVLGFVLCFYVCVSHYLGEEAELQKRHSETSLFARVEELLREKN</sequence>
<dbReference type="Proteomes" id="UP001174136">
    <property type="component" value="Unassembled WGS sequence"/>
</dbReference>
<protein>
    <submittedName>
        <fullName evidence="1">Uncharacterized protein</fullName>
    </submittedName>
</protein>